<organism evidence="2 3">
    <name type="scientific">Catellatospora methionotrophica</name>
    <dbReference type="NCBI Taxonomy" id="121620"/>
    <lineage>
        <taxon>Bacteria</taxon>
        <taxon>Bacillati</taxon>
        <taxon>Actinomycetota</taxon>
        <taxon>Actinomycetes</taxon>
        <taxon>Micromonosporales</taxon>
        <taxon>Micromonosporaceae</taxon>
        <taxon>Catellatospora</taxon>
    </lineage>
</organism>
<name>A0A8J3L5X1_9ACTN</name>
<protein>
    <recommendedName>
        <fullName evidence="1">Carrier domain-containing protein</fullName>
    </recommendedName>
</protein>
<accession>A0A8J3L5X1</accession>
<keyword evidence="3" id="KW-1185">Reference proteome</keyword>
<evidence type="ECO:0000313" key="2">
    <source>
        <dbReference type="EMBL" id="GIG15053.1"/>
    </source>
</evidence>
<dbReference type="Proteomes" id="UP000660339">
    <property type="component" value="Unassembled WGS sequence"/>
</dbReference>
<dbReference type="Pfam" id="PF00550">
    <property type="entry name" value="PP-binding"/>
    <property type="match status" value="1"/>
</dbReference>
<evidence type="ECO:0000259" key="1">
    <source>
        <dbReference type="PROSITE" id="PS50075"/>
    </source>
</evidence>
<sequence length="78" mass="8333">MSDVTGTVVELVERVTELPGISPASSFHSLANWTSLAALRLLTDIEDEFGVQLDLRTYLAVGDVGQLSDLVSTALGDR</sequence>
<feature type="domain" description="Carrier" evidence="1">
    <location>
        <begin position="1"/>
        <end position="75"/>
    </location>
</feature>
<proteinExistence type="predicted"/>
<dbReference type="InterPro" id="IPR009081">
    <property type="entry name" value="PP-bd_ACP"/>
</dbReference>
<dbReference type="Gene3D" id="1.10.1200.10">
    <property type="entry name" value="ACP-like"/>
    <property type="match status" value="1"/>
</dbReference>
<dbReference type="SUPFAM" id="SSF47336">
    <property type="entry name" value="ACP-like"/>
    <property type="match status" value="1"/>
</dbReference>
<dbReference type="AlphaFoldDB" id="A0A8J3L5X1"/>
<dbReference type="PROSITE" id="PS50075">
    <property type="entry name" value="CARRIER"/>
    <property type="match status" value="1"/>
</dbReference>
<dbReference type="InterPro" id="IPR036736">
    <property type="entry name" value="ACP-like_sf"/>
</dbReference>
<dbReference type="EMBL" id="BONJ01000019">
    <property type="protein sequence ID" value="GIG15053.1"/>
    <property type="molecule type" value="Genomic_DNA"/>
</dbReference>
<reference evidence="2" key="1">
    <citation type="submission" date="2021-01" db="EMBL/GenBank/DDBJ databases">
        <title>Whole genome shotgun sequence of Catellatospora methionotrophica NBRC 14553.</title>
        <authorList>
            <person name="Komaki H."/>
            <person name="Tamura T."/>
        </authorList>
    </citation>
    <scope>NUCLEOTIDE SEQUENCE</scope>
    <source>
        <strain evidence="2">NBRC 14553</strain>
    </source>
</reference>
<evidence type="ECO:0000313" key="3">
    <source>
        <dbReference type="Proteomes" id="UP000660339"/>
    </source>
</evidence>
<gene>
    <name evidence="2" type="ORF">Cme02nite_33850</name>
</gene>
<dbReference type="RefSeq" id="WP_166379326.1">
    <property type="nucleotide sequence ID" value="NZ_BAAATT010000005.1"/>
</dbReference>
<comment type="caution">
    <text evidence="2">The sequence shown here is derived from an EMBL/GenBank/DDBJ whole genome shotgun (WGS) entry which is preliminary data.</text>
</comment>